<name>A0AA35PQE2_9SAUR</name>
<dbReference type="PROSITE" id="PS51257">
    <property type="entry name" value="PROKAR_LIPOPROTEIN"/>
    <property type="match status" value="1"/>
</dbReference>
<protein>
    <submittedName>
        <fullName evidence="2">Uncharacterized protein</fullName>
    </submittedName>
</protein>
<reference evidence="2" key="1">
    <citation type="submission" date="2022-12" db="EMBL/GenBank/DDBJ databases">
        <authorList>
            <person name="Alioto T."/>
            <person name="Alioto T."/>
            <person name="Gomez Garrido J."/>
        </authorList>
    </citation>
    <scope>NUCLEOTIDE SEQUENCE</scope>
</reference>
<evidence type="ECO:0000313" key="2">
    <source>
        <dbReference type="EMBL" id="CAI5794063.1"/>
    </source>
</evidence>
<dbReference type="Proteomes" id="UP001178461">
    <property type="component" value="Chromosome Z"/>
</dbReference>
<evidence type="ECO:0000256" key="1">
    <source>
        <dbReference type="SAM" id="MobiDB-lite"/>
    </source>
</evidence>
<keyword evidence="3" id="KW-1185">Reference proteome</keyword>
<proteinExistence type="predicted"/>
<sequence length="68" mass="6860">MAPPSGREEQESRLLLTSGSAAAAGGCPCRPGEVSSGVEQPGGAVRRLRGGQTKESPKRPSREAAAGN</sequence>
<evidence type="ECO:0000313" key="3">
    <source>
        <dbReference type="Proteomes" id="UP001178461"/>
    </source>
</evidence>
<feature type="region of interest" description="Disordered" evidence="1">
    <location>
        <begin position="21"/>
        <end position="68"/>
    </location>
</feature>
<gene>
    <name evidence="2" type="ORF">PODLI_1B009356</name>
</gene>
<dbReference type="AlphaFoldDB" id="A0AA35PQE2"/>
<organism evidence="2 3">
    <name type="scientific">Podarcis lilfordi</name>
    <name type="common">Lilford's wall lizard</name>
    <dbReference type="NCBI Taxonomy" id="74358"/>
    <lineage>
        <taxon>Eukaryota</taxon>
        <taxon>Metazoa</taxon>
        <taxon>Chordata</taxon>
        <taxon>Craniata</taxon>
        <taxon>Vertebrata</taxon>
        <taxon>Euteleostomi</taxon>
        <taxon>Lepidosauria</taxon>
        <taxon>Squamata</taxon>
        <taxon>Bifurcata</taxon>
        <taxon>Unidentata</taxon>
        <taxon>Episquamata</taxon>
        <taxon>Laterata</taxon>
        <taxon>Lacertibaenia</taxon>
        <taxon>Lacertidae</taxon>
        <taxon>Podarcis</taxon>
    </lineage>
</organism>
<dbReference type="EMBL" id="OX395140">
    <property type="protein sequence ID" value="CAI5794063.1"/>
    <property type="molecule type" value="Genomic_DNA"/>
</dbReference>
<accession>A0AA35PQE2</accession>